<gene>
    <name evidence="1" type="ORF">PAXINDRAFT_29873</name>
</gene>
<evidence type="ECO:0000313" key="1">
    <source>
        <dbReference type="EMBL" id="KIJ10260.1"/>
    </source>
</evidence>
<keyword evidence="2" id="KW-1185">Reference proteome</keyword>
<sequence>EQPLDYFCTCCPLCFGGNDWRRAQSPNPLIDKSPHIIVANMASRVDCIVCVDACFMQKHLKNPYGAEGDDPPNPITLFFVPTEVIDEMESLTERCHTQGHNGTGRVIAPAGNEDLVEEGMHVPVSVLDGCGQSFIAADKRREKVSTQFFADTGLMALLCHHDRVL</sequence>
<dbReference type="EMBL" id="KN819411">
    <property type="protein sequence ID" value="KIJ10260.1"/>
    <property type="molecule type" value="Genomic_DNA"/>
</dbReference>
<dbReference type="InterPro" id="IPR040521">
    <property type="entry name" value="KDZ"/>
</dbReference>
<proteinExistence type="predicted"/>
<name>A0A0C9T3R9_PAXIN</name>
<dbReference type="AlphaFoldDB" id="A0A0C9T3R9"/>
<feature type="non-terminal residue" evidence="1">
    <location>
        <position position="1"/>
    </location>
</feature>
<accession>A0A0C9T3R9</accession>
<dbReference type="Pfam" id="PF18758">
    <property type="entry name" value="KDZ"/>
    <property type="match status" value="1"/>
</dbReference>
<reference evidence="1 2" key="1">
    <citation type="submission" date="2014-06" db="EMBL/GenBank/DDBJ databases">
        <authorList>
            <consortium name="DOE Joint Genome Institute"/>
            <person name="Kuo A."/>
            <person name="Kohler A."/>
            <person name="Nagy L.G."/>
            <person name="Floudas D."/>
            <person name="Copeland A."/>
            <person name="Barry K.W."/>
            <person name="Cichocki N."/>
            <person name="Veneault-Fourrey C."/>
            <person name="LaButti K."/>
            <person name="Lindquist E.A."/>
            <person name="Lipzen A."/>
            <person name="Lundell T."/>
            <person name="Morin E."/>
            <person name="Murat C."/>
            <person name="Sun H."/>
            <person name="Tunlid A."/>
            <person name="Henrissat B."/>
            <person name="Grigoriev I.V."/>
            <person name="Hibbett D.S."/>
            <person name="Martin F."/>
            <person name="Nordberg H.P."/>
            <person name="Cantor M.N."/>
            <person name="Hua S.X."/>
        </authorList>
    </citation>
    <scope>NUCLEOTIDE SEQUENCE [LARGE SCALE GENOMIC DNA]</scope>
    <source>
        <strain evidence="1 2">ATCC 200175</strain>
    </source>
</reference>
<protein>
    <submittedName>
        <fullName evidence="1">Uncharacterized protein</fullName>
    </submittedName>
</protein>
<dbReference type="Proteomes" id="UP000053647">
    <property type="component" value="Unassembled WGS sequence"/>
</dbReference>
<feature type="non-terminal residue" evidence="1">
    <location>
        <position position="165"/>
    </location>
</feature>
<organism evidence="1 2">
    <name type="scientific">Paxillus involutus ATCC 200175</name>
    <dbReference type="NCBI Taxonomy" id="664439"/>
    <lineage>
        <taxon>Eukaryota</taxon>
        <taxon>Fungi</taxon>
        <taxon>Dikarya</taxon>
        <taxon>Basidiomycota</taxon>
        <taxon>Agaricomycotina</taxon>
        <taxon>Agaricomycetes</taxon>
        <taxon>Agaricomycetidae</taxon>
        <taxon>Boletales</taxon>
        <taxon>Paxilineae</taxon>
        <taxon>Paxillaceae</taxon>
        <taxon>Paxillus</taxon>
    </lineage>
</organism>
<evidence type="ECO:0000313" key="2">
    <source>
        <dbReference type="Proteomes" id="UP000053647"/>
    </source>
</evidence>
<dbReference type="OrthoDB" id="2666777at2759"/>
<reference evidence="2" key="2">
    <citation type="submission" date="2015-01" db="EMBL/GenBank/DDBJ databases">
        <title>Evolutionary Origins and Diversification of the Mycorrhizal Mutualists.</title>
        <authorList>
            <consortium name="DOE Joint Genome Institute"/>
            <consortium name="Mycorrhizal Genomics Consortium"/>
            <person name="Kohler A."/>
            <person name="Kuo A."/>
            <person name="Nagy L.G."/>
            <person name="Floudas D."/>
            <person name="Copeland A."/>
            <person name="Barry K.W."/>
            <person name="Cichocki N."/>
            <person name="Veneault-Fourrey C."/>
            <person name="LaButti K."/>
            <person name="Lindquist E.A."/>
            <person name="Lipzen A."/>
            <person name="Lundell T."/>
            <person name="Morin E."/>
            <person name="Murat C."/>
            <person name="Riley R."/>
            <person name="Ohm R."/>
            <person name="Sun H."/>
            <person name="Tunlid A."/>
            <person name="Henrissat B."/>
            <person name="Grigoriev I.V."/>
            <person name="Hibbett D.S."/>
            <person name="Martin F."/>
        </authorList>
    </citation>
    <scope>NUCLEOTIDE SEQUENCE [LARGE SCALE GENOMIC DNA]</scope>
    <source>
        <strain evidence="2">ATCC 200175</strain>
    </source>
</reference>
<dbReference type="HOGENOM" id="CLU_004552_3_0_1"/>